<evidence type="ECO:0000313" key="3">
    <source>
        <dbReference type="EMBL" id="PAX06712.1"/>
    </source>
</evidence>
<evidence type="ECO:0000313" key="4">
    <source>
        <dbReference type="Proteomes" id="UP000218151"/>
    </source>
</evidence>
<feature type="domain" description="Methyltransferase" evidence="2">
    <location>
        <begin position="52"/>
        <end position="141"/>
    </location>
</feature>
<keyword evidence="3" id="KW-0489">Methyltransferase</keyword>
<dbReference type="InterPro" id="IPR029063">
    <property type="entry name" value="SAM-dependent_MTases_sf"/>
</dbReference>
<gene>
    <name evidence="3" type="ORF">CKY28_16420</name>
</gene>
<reference evidence="4" key="1">
    <citation type="submission" date="2017-09" db="EMBL/GenBank/DDBJ databases">
        <authorList>
            <person name="Feng G."/>
            <person name="Zhu H."/>
        </authorList>
    </citation>
    <scope>NUCLEOTIDE SEQUENCE [LARGE SCALE GENOMIC DNA]</scope>
    <source>
        <strain evidence="4">1PNM-20</strain>
    </source>
</reference>
<dbReference type="GO" id="GO:0008168">
    <property type="term" value="F:methyltransferase activity"/>
    <property type="evidence" value="ECO:0007669"/>
    <property type="project" value="UniProtKB-KW"/>
</dbReference>
<dbReference type="GO" id="GO:0032259">
    <property type="term" value="P:methylation"/>
    <property type="evidence" value="ECO:0007669"/>
    <property type="project" value="UniProtKB-KW"/>
</dbReference>
<dbReference type="PANTHER" id="PTHR43861">
    <property type="entry name" value="TRANS-ACONITATE 2-METHYLTRANSFERASE-RELATED"/>
    <property type="match status" value="1"/>
</dbReference>
<name>A0A2A2SC15_9SPHN</name>
<dbReference type="EMBL" id="NSLI01000005">
    <property type="protein sequence ID" value="PAX06712.1"/>
    <property type="molecule type" value="Genomic_DNA"/>
</dbReference>
<proteinExistence type="predicted"/>
<dbReference type="Proteomes" id="UP000218151">
    <property type="component" value="Unassembled WGS sequence"/>
</dbReference>
<protein>
    <submittedName>
        <fullName evidence="3">SAM-dependent methyltransferase</fullName>
    </submittedName>
</protein>
<accession>A0A2A2SC15</accession>
<dbReference type="Gene3D" id="3.40.50.150">
    <property type="entry name" value="Vaccinia Virus protein VP39"/>
    <property type="match status" value="1"/>
</dbReference>
<organism evidence="3 4">
    <name type="scientific">Sphingomonas lenta</name>
    <dbReference type="NCBI Taxonomy" id="1141887"/>
    <lineage>
        <taxon>Bacteria</taxon>
        <taxon>Pseudomonadati</taxon>
        <taxon>Pseudomonadota</taxon>
        <taxon>Alphaproteobacteria</taxon>
        <taxon>Sphingomonadales</taxon>
        <taxon>Sphingomonadaceae</taxon>
        <taxon>Sphingomonas</taxon>
    </lineage>
</organism>
<sequence>MFPNSDKNPAAASIPQLYQRHARAWEQARGDKLQEGAWLDRLTEGLPQGAAVLDVGCGNGRPIAAELVRRGFRVTGVDVAPALLASAEAALSGAEWIEADMRTLNLGRCFDAVLAWHSFFHLDEEDQRTTLPRLAAHLAPGAPLMWTAGPAAGIAMGEWEGEPLFHASLLREEYASLLAMQGCAVEQVWLGHPIADGPTVYLARRQISPASGLDGSA</sequence>
<dbReference type="CDD" id="cd02440">
    <property type="entry name" value="AdoMet_MTases"/>
    <property type="match status" value="1"/>
</dbReference>
<dbReference type="OrthoDB" id="9765084at2"/>
<dbReference type="InterPro" id="IPR041698">
    <property type="entry name" value="Methyltransf_25"/>
</dbReference>
<evidence type="ECO:0000256" key="1">
    <source>
        <dbReference type="ARBA" id="ARBA00022679"/>
    </source>
</evidence>
<keyword evidence="1 3" id="KW-0808">Transferase</keyword>
<dbReference type="SUPFAM" id="SSF53335">
    <property type="entry name" value="S-adenosyl-L-methionine-dependent methyltransferases"/>
    <property type="match status" value="1"/>
</dbReference>
<dbReference type="AlphaFoldDB" id="A0A2A2SC15"/>
<evidence type="ECO:0000259" key="2">
    <source>
        <dbReference type="Pfam" id="PF13649"/>
    </source>
</evidence>
<comment type="caution">
    <text evidence="3">The sequence shown here is derived from an EMBL/GenBank/DDBJ whole genome shotgun (WGS) entry which is preliminary data.</text>
</comment>
<dbReference type="Pfam" id="PF13649">
    <property type="entry name" value="Methyltransf_25"/>
    <property type="match status" value="1"/>
</dbReference>
<keyword evidence="4" id="KW-1185">Reference proteome</keyword>